<proteinExistence type="predicted"/>
<protein>
    <submittedName>
        <fullName evidence="3">Uncharacterized protein</fullName>
    </submittedName>
</protein>
<sequence length="437" mass="50935">MPNRPETTRQAYNYIPNAGEAAPAQDPPNEAPPQQTAPETQQQRAPENPFAQYKTRKEIDDKIKEIEQKLLESEEIPQHDRIFSVYEHGKKETRSTTEESLLRKSFEQSNRDKANEPEGEAAMRKELHLGFAKVLAEGQEIDFDAVRNENGPQIFIRQVMEYDDKRNWLEKQRDNYLTWKAQRKGQTYKPDPAKLVAKPTGEVSVTIVMNNGKTEDDNTVLSGVFKYENNRINLNARSEMELMTEKDFKGYQERRNVREQYRSEKDKGPLKTRTRRVSAYADNSLQAKLARGEMTLDSYQTEFTNNNGVTPQEHWERWDQMLDRDLRAAESDRYKGELMERLTTQYNEQLQQAQERRSQIMAEVALKAKETRTRNEAIMNNPDFMWLVEKITAGGDPKEIARIRKHVSSYAARVVRDEDIDPEQLIDQMLQRKGVTI</sequence>
<evidence type="ECO:0000313" key="4">
    <source>
        <dbReference type="Proteomes" id="UP000265540"/>
    </source>
</evidence>
<feature type="region of interest" description="Disordered" evidence="2">
    <location>
        <begin position="1"/>
        <end position="59"/>
    </location>
</feature>
<organism evidence="3 4">
    <name type="scientific">candidate division WWE3 bacterium</name>
    <dbReference type="NCBI Taxonomy" id="2053526"/>
    <lineage>
        <taxon>Bacteria</taxon>
        <taxon>Katanobacteria</taxon>
    </lineage>
</organism>
<feature type="coiled-coil region" evidence="1">
    <location>
        <begin position="339"/>
        <end position="370"/>
    </location>
</feature>
<feature type="region of interest" description="Disordered" evidence="2">
    <location>
        <begin position="89"/>
        <end position="118"/>
    </location>
</feature>
<name>A0A3A4ZD68_UNCKA</name>
<accession>A0A3A4ZD68</accession>
<keyword evidence="1" id="KW-0175">Coiled coil</keyword>
<dbReference type="EMBL" id="QZJF01000016">
    <property type="protein sequence ID" value="RJR27151.1"/>
    <property type="molecule type" value="Genomic_DNA"/>
</dbReference>
<reference evidence="3 4" key="1">
    <citation type="journal article" date="2017" name="ISME J.">
        <title>Energy and carbon metabolisms in a deep terrestrial subsurface fluid microbial community.</title>
        <authorList>
            <person name="Momper L."/>
            <person name="Jungbluth S.P."/>
            <person name="Lee M.D."/>
            <person name="Amend J.P."/>
        </authorList>
    </citation>
    <scope>NUCLEOTIDE SEQUENCE [LARGE SCALE GENOMIC DNA]</scope>
    <source>
        <strain evidence="3">SURF_46</strain>
    </source>
</reference>
<evidence type="ECO:0000313" key="3">
    <source>
        <dbReference type="EMBL" id="RJR27151.1"/>
    </source>
</evidence>
<gene>
    <name evidence="3" type="ORF">C4561_03255</name>
</gene>
<dbReference type="Proteomes" id="UP000265540">
    <property type="component" value="Unassembled WGS sequence"/>
</dbReference>
<comment type="caution">
    <text evidence="3">The sequence shown here is derived from an EMBL/GenBank/DDBJ whole genome shotgun (WGS) entry which is preliminary data.</text>
</comment>
<dbReference type="AlphaFoldDB" id="A0A3A4ZD68"/>
<evidence type="ECO:0000256" key="1">
    <source>
        <dbReference type="SAM" id="Coils"/>
    </source>
</evidence>
<evidence type="ECO:0000256" key="2">
    <source>
        <dbReference type="SAM" id="MobiDB-lite"/>
    </source>
</evidence>
<feature type="compositionally biased region" description="Low complexity" evidence="2">
    <location>
        <begin position="32"/>
        <end position="43"/>
    </location>
</feature>